<name>A0AAE0YEE7_9GAST</name>
<dbReference type="AlphaFoldDB" id="A0AAE0YEE7"/>
<organism evidence="1 2">
    <name type="scientific">Elysia crispata</name>
    <name type="common">lettuce slug</name>
    <dbReference type="NCBI Taxonomy" id="231223"/>
    <lineage>
        <taxon>Eukaryota</taxon>
        <taxon>Metazoa</taxon>
        <taxon>Spiralia</taxon>
        <taxon>Lophotrochozoa</taxon>
        <taxon>Mollusca</taxon>
        <taxon>Gastropoda</taxon>
        <taxon>Heterobranchia</taxon>
        <taxon>Euthyneura</taxon>
        <taxon>Panpulmonata</taxon>
        <taxon>Sacoglossa</taxon>
        <taxon>Placobranchoidea</taxon>
        <taxon>Plakobranchidae</taxon>
        <taxon>Elysia</taxon>
    </lineage>
</organism>
<evidence type="ECO:0000313" key="1">
    <source>
        <dbReference type="EMBL" id="KAK3742507.1"/>
    </source>
</evidence>
<gene>
    <name evidence="1" type="ORF">RRG08_060009</name>
</gene>
<accession>A0AAE0YEE7</accession>
<dbReference type="Proteomes" id="UP001283361">
    <property type="component" value="Unassembled WGS sequence"/>
</dbReference>
<reference evidence="1" key="1">
    <citation type="journal article" date="2023" name="G3 (Bethesda)">
        <title>A reference genome for the long-term kleptoplast-retaining sea slug Elysia crispata morphotype clarki.</title>
        <authorList>
            <person name="Eastman K.E."/>
            <person name="Pendleton A.L."/>
            <person name="Shaikh M.A."/>
            <person name="Suttiyut T."/>
            <person name="Ogas R."/>
            <person name="Tomko P."/>
            <person name="Gavelis G."/>
            <person name="Widhalm J.R."/>
            <person name="Wisecaver J.H."/>
        </authorList>
    </citation>
    <scope>NUCLEOTIDE SEQUENCE</scope>
    <source>
        <strain evidence="1">ECLA1</strain>
    </source>
</reference>
<keyword evidence="2" id="KW-1185">Reference proteome</keyword>
<sequence>MGNALAINNAWSGVPLIEQVDTVAMKKDARNESNKKQVQCPVDPSLLDMSPRSDSVCFTERPATALVGLALELSNKSTNNSVWQIETFPGFAKRNPVVARA</sequence>
<evidence type="ECO:0000313" key="2">
    <source>
        <dbReference type="Proteomes" id="UP001283361"/>
    </source>
</evidence>
<protein>
    <submittedName>
        <fullName evidence="1">Uncharacterized protein</fullName>
    </submittedName>
</protein>
<dbReference type="EMBL" id="JAWDGP010006349">
    <property type="protein sequence ID" value="KAK3742507.1"/>
    <property type="molecule type" value="Genomic_DNA"/>
</dbReference>
<proteinExistence type="predicted"/>
<comment type="caution">
    <text evidence="1">The sequence shown here is derived from an EMBL/GenBank/DDBJ whole genome shotgun (WGS) entry which is preliminary data.</text>
</comment>